<dbReference type="Pfam" id="PF00441">
    <property type="entry name" value="Acyl-CoA_dh_1"/>
    <property type="match status" value="1"/>
</dbReference>
<feature type="domain" description="Acyl-CoA dehydrogenase/oxidase N-terminal" evidence="9">
    <location>
        <begin position="44"/>
        <end position="117"/>
    </location>
</feature>
<evidence type="ECO:0000259" key="7">
    <source>
        <dbReference type="Pfam" id="PF00441"/>
    </source>
</evidence>
<dbReference type="Pfam" id="PF02771">
    <property type="entry name" value="Acyl-CoA_dh_N"/>
    <property type="match status" value="1"/>
</dbReference>
<evidence type="ECO:0000256" key="5">
    <source>
        <dbReference type="ARBA" id="ARBA00023002"/>
    </source>
</evidence>
<organism evidence="10 11">
    <name type="scientific">Actinomycetospora corticicola</name>
    <dbReference type="NCBI Taxonomy" id="663602"/>
    <lineage>
        <taxon>Bacteria</taxon>
        <taxon>Bacillati</taxon>
        <taxon>Actinomycetota</taxon>
        <taxon>Actinomycetes</taxon>
        <taxon>Pseudonocardiales</taxon>
        <taxon>Pseudonocardiaceae</taxon>
        <taxon>Actinomycetospora</taxon>
    </lineage>
</organism>
<dbReference type="Gene3D" id="1.10.540.10">
    <property type="entry name" value="Acyl-CoA dehydrogenase/oxidase, N-terminal domain"/>
    <property type="match status" value="1"/>
</dbReference>
<dbReference type="Gene3D" id="1.20.140.10">
    <property type="entry name" value="Butyryl-CoA Dehydrogenase, subunit A, domain 3"/>
    <property type="match status" value="1"/>
</dbReference>
<dbReference type="FunFam" id="2.40.110.10:FF:000011">
    <property type="entry name" value="Acyl-CoA dehydrogenase FadE34"/>
    <property type="match status" value="1"/>
</dbReference>
<dbReference type="InterPro" id="IPR036250">
    <property type="entry name" value="AcylCo_DH-like_C"/>
</dbReference>
<reference evidence="10 11" key="1">
    <citation type="submission" date="2020-07" db="EMBL/GenBank/DDBJ databases">
        <title>Sequencing the genomes of 1000 actinobacteria strains.</title>
        <authorList>
            <person name="Klenk H.-P."/>
        </authorList>
    </citation>
    <scope>NUCLEOTIDE SEQUENCE [LARGE SCALE GENOMIC DNA]</scope>
    <source>
        <strain evidence="10 11">DSM 45772</strain>
    </source>
</reference>
<dbReference type="Proteomes" id="UP000535890">
    <property type="component" value="Unassembled WGS sequence"/>
</dbReference>
<protein>
    <submittedName>
        <fullName evidence="10">Alkylation response protein AidB-like acyl-CoA dehydrogenase</fullName>
    </submittedName>
</protein>
<dbReference type="GO" id="GO:0005886">
    <property type="term" value="C:plasma membrane"/>
    <property type="evidence" value="ECO:0007669"/>
    <property type="project" value="TreeGrafter"/>
</dbReference>
<comment type="cofactor">
    <cofactor evidence="1 6">
        <name>FAD</name>
        <dbReference type="ChEBI" id="CHEBI:57692"/>
    </cofactor>
</comment>
<dbReference type="Gene3D" id="2.40.110.10">
    <property type="entry name" value="Butyryl-CoA Dehydrogenase, subunit A, domain 2"/>
    <property type="match status" value="1"/>
</dbReference>
<dbReference type="InterPro" id="IPR052161">
    <property type="entry name" value="Mycobact_Acyl-CoA_DH"/>
</dbReference>
<dbReference type="InterPro" id="IPR009100">
    <property type="entry name" value="AcylCoA_DH/oxidase_NM_dom_sf"/>
</dbReference>
<feature type="domain" description="Acyl-CoA dehydrogenase/oxidase C-terminal" evidence="7">
    <location>
        <begin position="229"/>
        <end position="378"/>
    </location>
</feature>
<proteinExistence type="inferred from homology"/>
<dbReference type="InterPro" id="IPR037069">
    <property type="entry name" value="AcylCoA_DH/ox_N_sf"/>
</dbReference>
<evidence type="ECO:0000256" key="6">
    <source>
        <dbReference type="RuleBase" id="RU362125"/>
    </source>
</evidence>
<comment type="caution">
    <text evidence="10">The sequence shown here is derived from an EMBL/GenBank/DDBJ whole genome shotgun (WGS) entry which is preliminary data.</text>
</comment>
<comment type="similarity">
    <text evidence="2 6">Belongs to the acyl-CoA dehydrogenase family.</text>
</comment>
<dbReference type="Pfam" id="PF02770">
    <property type="entry name" value="Acyl-CoA_dh_M"/>
    <property type="match status" value="1"/>
</dbReference>
<dbReference type="RefSeq" id="WP_218890550.1">
    <property type="nucleotide sequence ID" value="NZ_BAABHP010000032.1"/>
</dbReference>
<dbReference type="PANTHER" id="PTHR43292">
    <property type="entry name" value="ACYL-COA DEHYDROGENASE"/>
    <property type="match status" value="1"/>
</dbReference>
<evidence type="ECO:0000313" key="11">
    <source>
        <dbReference type="Proteomes" id="UP000535890"/>
    </source>
</evidence>
<dbReference type="InterPro" id="IPR013786">
    <property type="entry name" value="AcylCoA_DH/ox_N"/>
</dbReference>
<evidence type="ECO:0000256" key="2">
    <source>
        <dbReference type="ARBA" id="ARBA00009347"/>
    </source>
</evidence>
<evidence type="ECO:0000259" key="9">
    <source>
        <dbReference type="Pfam" id="PF02771"/>
    </source>
</evidence>
<evidence type="ECO:0000259" key="8">
    <source>
        <dbReference type="Pfam" id="PF02770"/>
    </source>
</evidence>
<dbReference type="InterPro" id="IPR006091">
    <property type="entry name" value="Acyl-CoA_Oxase/DH_mid-dom"/>
</dbReference>
<dbReference type="InterPro" id="IPR046373">
    <property type="entry name" value="Acyl-CoA_Oxase/DH_mid-dom_sf"/>
</dbReference>
<evidence type="ECO:0000256" key="4">
    <source>
        <dbReference type="ARBA" id="ARBA00022827"/>
    </source>
</evidence>
<dbReference type="SUPFAM" id="SSF47203">
    <property type="entry name" value="Acyl-CoA dehydrogenase C-terminal domain-like"/>
    <property type="match status" value="1"/>
</dbReference>
<keyword evidence="4 6" id="KW-0274">FAD</keyword>
<sequence>MTGSIAELRRRVADFLAVHGCRTGEAPSRSRRPGEYVAAARVHQRALADAGLAGITWPQAYGGLGLGPEHRAAFDAEAAGYETFSALFTIGLGMCGPVLLALGTQEQRTRYLPPLLRADEVWCQLFSEPGAGSDLAALATRATPDGDGWRVSGQKVWTTYAHHSDRGLLLARTDPGKPKHRGITMFALDMAAPGVTTRPLRQATGDAEFNEVFLDDVRVGPEDVVGAVDEGWRAATLMLMNERVALADSPIGSPVTLEAVVALARRTGRAGDPVVRKAVADAYVAHQQVELFARRIAGEVSVGRDPGALASIGKLAAGRLATQVAALAMEVAGPDAVAWDPADPDGGLWAYGELYAPSLSIAGGTEQIQRTVLGERVLGLPREPSTDRDVPFRDLRRG</sequence>
<evidence type="ECO:0000256" key="1">
    <source>
        <dbReference type="ARBA" id="ARBA00001974"/>
    </source>
</evidence>
<keyword evidence="3 6" id="KW-0285">Flavoprotein</keyword>
<dbReference type="GO" id="GO:0016627">
    <property type="term" value="F:oxidoreductase activity, acting on the CH-CH group of donors"/>
    <property type="evidence" value="ECO:0007669"/>
    <property type="project" value="InterPro"/>
</dbReference>
<gene>
    <name evidence="10" type="ORF">BJ983_005863</name>
</gene>
<dbReference type="SUPFAM" id="SSF56645">
    <property type="entry name" value="Acyl-CoA dehydrogenase NM domain-like"/>
    <property type="match status" value="1"/>
</dbReference>
<accession>A0A7Y9E246</accession>
<dbReference type="PANTHER" id="PTHR43292:SF4">
    <property type="entry name" value="ACYL-COA DEHYDROGENASE FADE34"/>
    <property type="match status" value="1"/>
</dbReference>
<dbReference type="InterPro" id="IPR009075">
    <property type="entry name" value="AcylCo_DH/oxidase_C"/>
</dbReference>
<keyword evidence="5 6" id="KW-0560">Oxidoreductase</keyword>
<evidence type="ECO:0000256" key="3">
    <source>
        <dbReference type="ARBA" id="ARBA00022630"/>
    </source>
</evidence>
<keyword evidence="11" id="KW-1185">Reference proteome</keyword>
<evidence type="ECO:0000313" key="10">
    <source>
        <dbReference type="EMBL" id="NYD39761.1"/>
    </source>
</evidence>
<dbReference type="GO" id="GO:0050660">
    <property type="term" value="F:flavin adenine dinucleotide binding"/>
    <property type="evidence" value="ECO:0007669"/>
    <property type="project" value="InterPro"/>
</dbReference>
<name>A0A7Y9E246_9PSEU</name>
<feature type="domain" description="Acyl-CoA oxidase/dehydrogenase middle" evidence="8">
    <location>
        <begin position="123"/>
        <end position="217"/>
    </location>
</feature>
<dbReference type="AlphaFoldDB" id="A0A7Y9E246"/>
<dbReference type="EMBL" id="JACCBN010000001">
    <property type="protein sequence ID" value="NYD39761.1"/>
    <property type="molecule type" value="Genomic_DNA"/>
</dbReference>